<dbReference type="GO" id="GO:0005840">
    <property type="term" value="C:ribosome"/>
    <property type="evidence" value="ECO:0007669"/>
    <property type="project" value="UniProtKB-KW"/>
</dbReference>
<name>A0ABR1F8G9_9ASCO</name>
<accession>A0ABR1F8G9</accession>
<dbReference type="Pfam" id="PF00572">
    <property type="entry name" value="Ribosomal_L13"/>
    <property type="match status" value="1"/>
</dbReference>
<evidence type="ECO:0000256" key="1">
    <source>
        <dbReference type="ARBA" id="ARBA00006227"/>
    </source>
</evidence>
<keyword evidence="2 4" id="KW-0689">Ribosomal protein</keyword>
<dbReference type="EMBL" id="JBBJBU010000003">
    <property type="protein sequence ID" value="KAK7206126.1"/>
    <property type="molecule type" value="Genomic_DNA"/>
</dbReference>
<dbReference type="GeneID" id="90036542"/>
<evidence type="ECO:0000256" key="3">
    <source>
        <dbReference type="ARBA" id="ARBA00023274"/>
    </source>
</evidence>
<dbReference type="Proteomes" id="UP001498771">
    <property type="component" value="Unassembled WGS sequence"/>
</dbReference>
<dbReference type="Gene3D" id="3.90.1180.10">
    <property type="entry name" value="Ribosomal protein L13"/>
    <property type="match status" value="1"/>
</dbReference>
<dbReference type="InterPro" id="IPR005822">
    <property type="entry name" value="Ribosomal_uL13"/>
</dbReference>
<comment type="caution">
    <text evidence="4">The sequence shown here is derived from an EMBL/GenBank/DDBJ whole genome shotgun (WGS) entry which is preliminary data.</text>
</comment>
<dbReference type="PANTHER" id="PTHR11545:SF2">
    <property type="entry name" value="LARGE RIBOSOMAL SUBUNIT PROTEIN UL13M"/>
    <property type="match status" value="1"/>
</dbReference>
<evidence type="ECO:0000256" key="2">
    <source>
        <dbReference type="ARBA" id="ARBA00022980"/>
    </source>
</evidence>
<evidence type="ECO:0000313" key="5">
    <source>
        <dbReference type="Proteomes" id="UP001498771"/>
    </source>
</evidence>
<organism evidence="4 5">
    <name type="scientific">Myxozyma melibiosi</name>
    <dbReference type="NCBI Taxonomy" id="54550"/>
    <lineage>
        <taxon>Eukaryota</taxon>
        <taxon>Fungi</taxon>
        <taxon>Dikarya</taxon>
        <taxon>Ascomycota</taxon>
        <taxon>Saccharomycotina</taxon>
        <taxon>Lipomycetes</taxon>
        <taxon>Lipomycetales</taxon>
        <taxon>Lipomycetaceae</taxon>
        <taxon>Myxozyma</taxon>
    </lineage>
</organism>
<dbReference type="InterPro" id="IPR036899">
    <property type="entry name" value="Ribosomal_uL13_sf"/>
</dbReference>
<gene>
    <name evidence="4" type="ORF">BZA70DRAFT_266461</name>
</gene>
<comment type="similarity">
    <text evidence="1">Belongs to the universal ribosomal protein uL13 family.</text>
</comment>
<proteinExistence type="inferred from homology"/>
<dbReference type="PANTHER" id="PTHR11545">
    <property type="entry name" value="RIBOSOMAL PROTEIN L13"/>
    <property type="match status" value="1"/>
</dbReference>
<dbReference type="NCBIfam" id="TIGR01066">
    <property type="entry name" value="rplM_bact"/>
    <property type="match status" value="1"/>
</dbReference>
<sequence>MSNLVGRSRLAYSKVWHHVDIAKDDRTMGRLASSIAMTLMGKHKPVYHPGNDCGDYVVVTNCNLLNISGRKLDQKMYRKHTQTPGGLKEMNMKRLVGKLGYGEALKKAVSGMLPKNSLRRTRLSRLRTFEGPHTEIKGNILRYWAETSEVIDNTKTTFPKK</sequence>
<dbReference type="SUPFAM" id="SSF52161">
    <property type="entry name" value="Ribosomal protein L13"/>
    <property type="match status" value="1"/>
</dbReference>
<evidence type="ECO:0000313" key="4">
    <source>
        <dbReference type="EMBL" id="KAK7206126.1"/>
    </source>
</evidence>
<keyword evidence="3" id="KW-0687">Ribonucleoprotein</keyword>
<dbReference type="RefSeq" id="XP_064769159.1">
    <property type="nucleotide sequence ID" value="XM_064911030.1"/>
</dbReference>
<dbReference type="HAMAP" id="MF_01366">
    <property type="entry name" value="Ribosomal_uL13"/>
    <property type="match status" value="1"/>
</dbReference>
<dbReference type="InterPro" id="IPR005823">
    <property type="entry name" value="Ribosomal_uL13_bac-type"/>
</dbReference>
<protein>
    <submittedName>
        <fullName evidence="4">Ribosomal protein L13-domain-containing protein</fullName>
    </submittedName>
</protein>
<dbReference type="CDD" id="cd00392">
    <property type="entry name" value="Ribosomal_L13"/>
    <property type="match status" value="1"/>
</dbReference>
<keyword evidence="5" id="KW-1185">Reference proteome</keyword>
<dbReference type="PIRSF" id="PIRSF002181">
    <property type="entry name" value="Ribosomal_L13"/>
    <property type="match status" value="1"/>
</dbReference>
<reference evidence="4 5" key="1">
    <citation type="submission" date="2024-03" db="EMBL/GenBank/DDBJ databases">
        <title>Genome-scale model development and genomic sequencing of the oleaginous clade Lipomyces.</title>
        <authorList>
            <consortium name="Lawrence Berkeley National Laboratory"/>
            <person name="Czajka J.J."/>
            <person name="Han Y."/>
            <person name="Kim J."/>
            <person name="Mondo S.J."/>
            <person name="Hofstad B.A."/>
            <person name="Robles A."/>
            <person name="Haridas S."/>
            <person name="Riley R."/>
            <person name="LaButti K."/>
            <person name="Pangilinan J."/>
            <person name="Andreopoulos W."/>
            <person name="Lipzen A."/>
            <person name="Yan J."/>
            <person name="Wang M."/>
            <person name="Ng V."/>
            <person name="Grigoriev I.V."/>
            <person name="Spatafora J.W."/>
            <person name="Magnuson J.K."/>
            <person name="Baker S.E."/>
            <person name="Pomraning K.R."/>
        </authorList>
    </citation>
    <scope>NUCLEOTIDE SEQUENCE [LARGE SCALE GENOMIC DNA]</scope>
    <source>
        <strain evidence="4 5">Phaff 52-87</strain>
    </source>
</reference>